<name>A0A379WRS5_SALET</name>
<gene>
    <name evidence="1" type="ORF">NCTC8261_03104</name>
</gene>
<dbReference type="AlphaFoldDB" id="A0A379WRS5"/>
<dbReference type="EMBL" id="UGXT01000002">
    <property type="protein sequence ID" value="SUH36827.1"/>
    <property type="molecule type" value="Genomic_DNA"/>
</dbReference>
<organism evidence="1 2">
    <name type="scientific">Salmonella enterica I</name>
    <dbReference type="NCBI Taxonomy" id="59201"/>
    <lineage>
        <taxon>Bacteria</taxon>
        <taxon>Pseudomonadati</taxon>
        <taxon>Pseudomonadota</taxon>
        <taxon>Gammaproteobacteria</taxon>
        <taxon>Enterobacterales</taxon>
        <taxon>Enterobacteriaceae</taxon>
        <taxon>Salmonella</taxon>
    </lineage>
</organism>
<dbReference type="Proteomes" id="UP000254712">
    <property type="component" value="Unassembled WGS sequence"/>
</dbReference>
<sequence>MSNTAEIYKFPAPVPTQQECRMADLENGYLRLANQIQDALCIVELSGVSSVF</sequence>
<accession>A0A379WRS5</accession>
<protein>
    <submittedName>
        <fullName evidence="1">Prophage protein replication Protein O</fullName>
    </submittedName>
</protein>
<evidence type="ECO:0000313" key="1">
    <source>
        <dbReference type="EMBL" id="SUH36827.1"/>
    </source>
</evidence>
<reference evidence="1 2" key="1">
    <citation type="submission" date="2018-06" db="EMBL/GenBank/DDBJ databases">
        <authorList>
            <consortium name="Pathogen Informatics"/>
            <person name="Doyle S."/>
        </authorList>
    </citation>
    <scope>NUCLEOTIDE SEQUENCE [LARGE SCALE GENOMIC DNA]</scope>
    <source>
        <strain evidence="1 2">NCTC8261</strain>
    </source>
</reference>
<proteinExistence type="predicted"/>
<evidence type="ECO:0000313" key="2">
    <source>
        <dbReference type="Proteomes" id="UP000254712"/>
    </source>
</evidence>